<dbReference type="AlphaFoldDB" id="A0A443L9R6"/>
<dbReference type="EMBL" id="SAVB01000022">
    <property type="protein sequence ID" value="RWR45879.1"/>
    <property type="molecule type" value="Genomic_DNA"/>
</dbReference>
<dbReference type="Proteomes" id="UP000286594">
    <property type="component" value="Unassembled WGS sequence"/>
</dbReference>
<dbReference type="RefSeq" id="WP_128150835.1">
    <property type="nucleotide sequence ID" value="NZ_SAVB01000022.1"/>
</dbReference>
<evidence type="ECO:0000313" key="1">
    <source>
        <dbReference type="EMBL" id="RWR45879.1"/>
    </source>
</evidence>
<sequence length="126" mass="13379">MASAKSNVLSAETQGISRRKMIAAALTAPALAVSSGPAIADMSREARIQHHAEALLALIRGAFPEEATSMSVTVNSNWGPVEGLNNRMGVDARVLSAVWKDDPRMKNGGVWIENSLGHWAPGVGRY</sequence>
<keyword evidence="2" id="KW-1185">Reference proteome</keyword>
<evidence type="ECO:0000313" key="2">
    <source>
        <dbReference type="Proteomes" id="UP000286594"/>
    </source>
</evidence>
<accession>A0A443L9R6</accession>
<proteinExistence type="predicted"/>
<reference evidence="1 2" key="1">
    <citation type="submission" date="2019-01" db="EMBL/GenBank/DDBJ databases">
        <title>Sinorhodobacter populi sp. nov. isolated from the symptomatic bark tissue of Populus euramericana canker.</title>
        <authorList>
            <person name="Xu G."/>
        </authorList>
    </citation>
    <scope>NUCLEOTIDE SEQUENCE [LARGE SCALE GENOMIC DNA]</scope>
    <source>
        <strain evidence="1 2">CCTCC AB2012026</strain>
    </source>
</reference>
<comment type="caution">
    <text evidence="1">The sequence shown here is derived from an EMBL/GenBank/DDBJ whole genome shotgun (WGS) entry which is preliminary data.</text>
</comment>
<gene>
    <name evidence="1" type="ORF">EOW65_15150</name>
</gene>
<organism evidence="1 2">
    <name type="scientific">Paenirhodobacter ferrireducens</name>
    <dbReference type="NCBI Taxonomy" id="1215032"/>
    <lineage>
        <taxon>Bacteria</taxon>
        <taxon>Pseudomonadati</taxon>
        <taxon>Pseudomonadota</taxon>
        <taxon>Alphaproteobacteria</taxon>
        <taxon>Rhodobacterales</taxon>
        <taxon>Rhodobacter group</taxon>
        <taxon>Paenirhodobacter</taxon>
    </lineage>
</organism>
<name>A0A443L9R6_9RHOB</name>
<protein>
    <submittedName>
        <fullName evidence="1">Uncharacterized protein</fullName>
    </submittedName>
</protein>